<organism evidence="4 5">
    <name type="scientific">Taishania pollutisoli</name>
    <dbReference type="NCBI Taxonomy" id="2766479"/>
    <lineage>
        <taxon>Bacteria</taxon>
        <taxon>Pseudomonadati</taxon>
        <taxon>Bacteroidota</taxon>
        <taxon>Flavobacteriia</taxon>
        <taxon>Flavobacteriales</taxon>
        <taxon>Crocinitomicaceae</taxon>
        <taxon>Taishania</taxon>
    </lineage>
</organism>
<dbReference type="SUPFAM" id="SSF51391">
    <property type="entry name" value="Thiamin phosphate synthase"/>
    <property type="match status" value="1"/>
</dbReference>
<proteinExistence type="predicted"/>
<feature type="domain" description="Thiamine phosphate synthase/TenI" evidence="3">
    <location>
        <begin position="13"/>
        <end position="177"/>
    </location>
</feature>
<comment type="pathway">
    <text evidence="1">Cofactor biosynthesis; thiamine diphosphate biosynthesis.</text>
</comment>
<dbReference type="GO" id="GO:0005737">
    <property type="term" value="C:cytoplasm"/>
    <property type="evidence" value="ECO:0007669"/>
    <property type="project" value="TreeGrafter"/>
</dbReference>
<dbReference type="InterPro" id="IPR036206">
    <property type="entry name" value="ThiamineP_synth_sf"/>
</dbReference>
<evidence type="ECO:0000313" key="4">
    <source>
        <dbReference type="EMBL" id="MBC9812288.1"/>
    </source>
</evidence>
<evidence type="ECO:0000256" key="1">
    <source>
        <dbReference type="ARBA" id="ARBA00004948"/>
    </source>
</evidence>
<name>A0A8J6PPC0_9FLAO</name>
<dbReference type="GO" id="GO:0009228">
    <property type="term" value="P:thiamine biosynthetic process"/>
    <property type="evidence" value="ECO:0007669"/>
    <property type="project" value="UniProtKB-KW"/>
</dbReference>
<dbReference type="AlphaFoldDB" id="A0A8J6PPC0"/>
<dbReference type="InterPro" id="IPR022998">
    <property type="entry name" value="ThiamineP_synth_TenI"/>
</dbReference>
<protein>
    <submittedName>
        <fullName evidence="4">Thiamine phosphate synthase</fullName>
    </submittedName>
</protein>
<dbReference type="GO" id="GO:0004789">
    <property type="term" value="F:thiamine-phosphate diphosphorylase activity"/>
    <property type="evidence" value="ECO:0007669"/>
    <property type="project" value="TreeGrafter"/>
</dbReference>
<gene>
    <name evidence="4" type="ORF">H9Y05_07315</name>
</gene>
<evidence type="ECO:0000256" key="2">
    <source>
        <dbReference type="ARBA" id="ARBA00022977"/>
    </source>
</evidence>
<dbReference type="PANTHER" id="PTHR20857:SF15">
    <property type="entry name" value="THIAMINE-PHOSPHATE SYNTHASE"/>
    <property type="match status" value="1"/>
</dbReference>
<comment type="caution">
    <text evidence="4">The sequence shown here is derived from an EMBL/GenBank/DDBJ whole genome shotgun (WGS) entry which is preliminary data.</text>
</comment>
<reference evidence="4" key="1">
    <citation type="submission" date="2020-09" db="EMBL/GenBank/DDBJ databases">
        <title>Taishania pollutisoli gen. nov., sp. nov., Isolated from Tetrabromobisphenol A-Contaminated Soil.</title>
        <authorList>
            <person name="Chen Q."/>
        </authorList>
    </citation>
    <scope>NUCLEOTIDE SEQUENCE</scope>
    <source>
        <strain evidence="4">CZZ-1</strain>
    </source>
</reference>
<dbReference type="Pfam" id="PF02581">
    <property type="entry name" value="TMP-TENI"/>
    <property type="match status" value="1"/>
</dbReference>
<dbReference type="InterPro" id="IPR013785">
    <property type="entry name" value="Aldolase_TIM"/>
</dbReference>
<dbReference type="Gene3D" id="3.20.20.70">
    <property type="entry name" value="Aldolase class I"/>
    <property type="match status" value="1"/>
</dbReference>
<sequence>MTPIIISSPVFVANETDIINHLFDEGLELFHLRKPDYTEEGYRSLIQQINSKYRDRLVLHQFHELAQAYGINRLHFPETKRMETTKWETCSPFILSTSIHSIEAFNQLSEQFSYAFLSPVFPSISKEGYRSDLDLMKEVYKRTNFHTRLVAVGGIMQENIQPVMENGFDAIALLGAIWKSGHPIKNYSECRTNYNTYLRETHP</sequence>
<keyword evidence="5" id="KW-1185">Reference proteome</keyword>
<dbReference type="CDD" id="cd00564">
    <property type="entry name" value="TMP_TenI"/>
    <property type="match status" value="1"/>
</dbReference>
<keyword evidence="2" id="KW-0784">Thiamine biosynthesis</keyword>
<dbReference type="PANTHER" id="PTHR20857">
    <property type="entry name" value="THIAMINE-PHOSPHATE PYROPHOSPHORYLASE"/>
    <property type="match status" value="1"/>
</dbReference>
<evidence type="ECO:0000313" key="5">
    <source>
        <dbReference type="Proteomes" id="UP000652681"/>
    </source>
</evidence>
<evidence type="ECO:0000259" key="3">
    <source>
        <dbReference type="Pfam" id="PF02581"/>
    </source>
</evidence>
<accession>A0A8J6PPC0</accession>
<dbReference type="Proteomes" id="UP000652681">
    <property type="component" value="Unassembled WGS sequence"/>
</dbReference>
<dbReference type="RefSeq" id="WP_216713921.1">
    <property type="nucleotide sequence ID" value="NZ_JACVEL010000004.1"/>
</dbReference>
<dbReference type="EMBL" id="JACVEL010000004">
    <property type="protein sequence ID" value="MBC9812288.1"/>
    <property type="molecule type" value="Genomic_DNA"/>
</dbReference>